<sequence length="213" mass="23124">MRFYARPSMKLVRQIVFDAFVLVWTIGWWFAGRVTDGVVRSVAEPARQTVAVGGGVRSQLDEIARQADGLPVVGDGLSQPFTGLSGTVAGLVASAQEQVNAIETTATVAGWLTFLVPVVLLMLFWLPRRLAFSRRASEVLGLVETVDGTDLLALRALATLPIAELRTVAADPMAAWRSGNSEVAEQLAELQLVHAGVRRPRRRRRSAGRPLAR</sequence>
<feature type="transmembrane region" description="Helical" evidence="1">
    <location>
        <begin position="12"/>
        <end position="31"/>
    </location>
</feature>
<reference evidence="2 3" key="1">
    <citation type="journal article" date="2023" name="Environ Microbiome">
        <title>A coral-associated actinobacterium mitigates coral bleaching under heat stress.</title>
        <authorList>
            <person name="Li J."/>
            <person name="Zou Y."/>
            <person name="Li Q."/>
            <person name="Zhang J."/>
            <person name="Bourne D.G."/>
            <person name="Lyu Y."/>
            <person name="Liu C."/>
            <person name="Zhang S."/>
        </authorList>
    </citation>
    <scope>NUCLEOTIDE SEQUENCE [LARGE SCALE GENOMIC DNA]</scope>
    <source>
        <strain evidence="2 3">SCSIO 13291</strain>
    </source>
</reference>
<accession>A0ABZ3C6J8</accession>
<dbReference type="Proteomes" id="UP001434337">
    <property type="component" value="Chromosome"/>
</dbReference>
<feature type="transmembrane region" description="Helical" evidence="1">
    <location>
        <begin position="108"/>
        <end position="126"/>
    </location>
</feature>
<keyword evidence="1" id="KW-0812">Transmembrane</keyword>
<keyword evidence="1" id="KW-0472">Membrane</keyword>
<evidence type="ECO:0008006" key="4">
    <source>
        <dbReference type="Google" id="ProtNLM"/>
    </source>
</evidence>
<name>A0ABZ3C6J8_9ACTN</name>
<evidence type="ECO:0000313" key="2">
    <source>
        <dbReference type="EMBL" id="WZW97887.1"/>
    </source>
</evidence>
<evidence type="ECO:0000256" key="1">
    <source>
        <dbReference type="SAM" id="Phobius"/>
    </source>
</evidence>
<dbReference type="EMBL" id="CP115965">
    <property type="protein sequence ID" value="WZW97887.1"/>
    <property type="molecule type" value="Genomic_DNA"/>
</dbReference>
<evidence type="ECO:0000313" key="3">
    <source>
        <dbReference type="Proteomes" id="UP001434337"/>
    </source>
</evidence>
<dbReference type="RefSeq" id="WP_342372127.1">
    <property type="nucleotide sequence ID" value="NZ_CP115965.1"/>
</dbReference>
<keyword evidence="3" id="KW-1185">Reference proteome</keyword>
<proteinExistence type="predicted"/>
<keyword evidence="1" id="KW-1133">Transmembrane helix</keyword>
<protein>
    <recommendedName>
        <fullName evidence="4">MotA/TolQ/ExbB proton channel domain-containing protein</fullName>
    </recommendedName>
</protein>
<gene>
    <name evidence="2" type="ORF">PCC79_13435</name>
</gene>
<organism evidence="2 3">
    <name type="scientific">Propioniciclava soli</name>
    <dbReference type="NCBI Taxonomy" id="2775081"/>
    <lineage>
        <taxon>Bacteria</taxon>
        <taxon>Bacillati</taxon>
        <taxon>Actinomycetota</taxon>
        <taxon>Actinomycetes</taxon>
        <taxon>Propionibacteriales</taxon>
        <taxon>Propionibacteriaceae</taxon>
        <taxon>Propioniciclava</taxon>
    </lineage>
</organism>